<accession>A0ABU2HYF3</accession>
<feature type="domain" description="Glycosyltransferase 2-like" evidence="3">
    <location>
        <begin position="44"/>
        <end position="202"/>
    </location>
</feature>
<keyword evidence="5" id="KW-1185">Reference proteome</keyword>
<evidence type="ECO:0000256" key="1">
    <source>
        <dbReference type="SAM" id="MobiDB-lite"/>
    </source>
</evidence>
<proteinExistence type="predicted"/>
<dbReference type="PANTHER" id="PTHR43646:SF6">
    <property type="entry name" value="PRE-MYCOFACTOCIN GLYCOSYLTRANSFERASE"/>
    <property type="match status" value="1"/>
</dbReference>
<dbReference type="InterPro" id="IPR001173">
    <property type="entry name" value="Glyco_trans_2-like"/>
</dbReference>
<dbReference type="CDD" id="cd00761">
    <property type="entry name" value="Glyco_tranf_GTA_type"/>
    <property type="match status" value="1"/>
</dbReference>
<evidence type="ECO:0000313" key="5">
    <source>
        <dbReference type="Proteomes" id="UP001269144"/>
    </source>
</evidence>
<keyword evidence="2" id="KW-0812">Transmembrane</keyword>
<feature type="transmembrane region" description="Helical" evidence="2">
    <location>
        <begin position="345"/>
        <end position="364"/>
    </location>
</feature>
<gene>
    <name evidence="4" type="ORF">RGQ15_21140</name>
</gene>
<sequence length="396" mass="43643">MSDLIGTGDHGRSANDPEIASVTTDECDPRCAVAEELRHPLTISVVMPAYQAATMLPHSLSPLMALVASGEVLEVFVVDDGSSDMTALVAGSLGANVLRLERNSGPAAARNHALPWVSGDLVWFVDSDVVINEGGPDLIRRAFAEPTLGAIFGCYDDDPADPHWFSRYKNLMHRYYHLRAPREVHSFWSGCGVVRRSVLQELGGFDALRYPRAMIEDIELGYRISQAGHRIEIEPQLTGKHLKAWRMAMSLRLDIFDRAIPWARLLIAEEGPAGELNVGSAERFRAGFAVLSLLLLLGAVFAQVPAYLAFAAIGASLLFNVRLGLFLLRHGGLPVAIGGMLYHQFYYLYASGAYLWCLVDLRLLHRGDRFKAVRMRQDEHSGQDAGAISQSERMRS</sequence>
<feature type="transmembrane region" description="Helical" evidence="2">
    <location>
        <begin position="284"/>
        <end position="302"/>
    </location>
</feature>
<evidence type="ECO:0000313" key="4">
    <source>
        <dbReference type="EMBL" id="MDS9470061.1"/>
    </source>
</evidence>
<dbReference type="Proteomes" id="UP001269144">
    <property type="component" value="Unassembled WGS sequence"/>
</dbReference>
<keyword evidence="2" id="KW-0472">Membrane</keyword>
<dbReference type="RefSeq" id="WP_311162860.1">
    <property type="nucleotide sequence ID" value="NZ_JAVQLW010000005.1"/>
</dbReference>
<dbReference type="Pfam" id="PF00535">
    <property type="entry name" value="Glycos_transf_2"/>
    <property type="match status" value="1"/>
</dbReference>
<dbReference type="PANTHER" id="PTHR43646">
    <property type="entry name" value="GLYCOSYLTRANSFERASE"/>
    <property type="match status" value="1"/>
</dbReference>
<keyword evidence="2" id="KW-1133">Transmembrane helix</keyword>
<organism evidence="4 5">
    <name type="scientific">Paracoccus aurantius</name>
    <dbReference type="NCBI Taxonomy" id="3073814"/>
    <lineage>
        <taxon>Bacteria</taxon>
        <taxon>Pseudomonadati</taxon>
        <taxon>Pseudomonadota</taxon>
        <taxon>Alphaproteobacteria</taxon>
        <taxon>Rhodobacterales</taxon>
        <taxon>Paracoccaceae</taxon>
        <taxon>Paracoccus</taxon>
    </lineage>
</organism>
<feature type="region of interest" description="Disordered" evidence="1">
    <location>
        <begin position="1"/>
        <end position="25"/>
    </location>
</feature>
<evidence type="ECO:0000259" key="3">
    <source>
        <dbReference type="Pfam" id="PF00535"/>
    </source>
</evidence>
<name>A0ABU2HYF3_9RHOB</name>
<dbReference type="SUPFAM" id="SSF53448">
    <property type="entry name" value="Nucleotide-diphospho-sugar transferases"/>
    <property type="match status" value="1"/>
</dbReference>
<dbReference type="InterPro" id="IPR029044">
    <property type="entry name" value="Nucleotide-diphossugar_trans"/>
</dbReference>
<comment type="caution">
    <text evidence="4">The sequence shown here is derived from an EMBL/GenBank/DDBJ whole genome shotgun (WGS) entry which is preliminary data.</text>
</comment>
<feature type="transmembrane region" description="Helical" evidence="2">
    <location>
        <begin position="307"/>
        <end position="325"/>
    </location>
</feature>
<protein>
    <submittedName>
        <fullName evidence="4">Glycosyltransferase family 2 protein</fullName>
    </submittedName>
</protein>
<evidence type="ECO:0000256" key="2">
    <source>
        <dbReference type="SAM" id="Phobius"/>
    </source>
</evidence>
<reference evidence="5" key="1">
    <citation type="submission" date="2023-07" db="EMBL/GenBank/DDBJ databases">
        <title>Paracoccus sp. MBLB3053 whole genome sequence.</title>
        <authorList>
            <person name="Hwang C.Y."/>
            <person name="Cho E.-S."/>
            <person name="Seo M.-J."/>
        </authorList>
    </citation>
    <scope>NUCLEOTIDE SEQUENCE [LARGE SCALE GENOMIC DNA]</scope>
    <source>
        <strain evidence="5">MBLB3053</strain>
    </source>
</reference>
<dbReference type="EMBL" id="JAVQLW010000005">
    <property type="protein sequence ID" value="MDS9470061.1"/>
    <property type="molecule type" value="Genomic_DNA"/>
</dbReference>
<dbReference type="Gene3D" id="3.90.550.10">
    <property type="entry name" value="Spore Coat Polysaccharide Biosynthesis Protein SpsA, Chain A"/>
    <property type="match status" value="1"/>
</dbReference>